<dbReference type="InterPro" id="IPR033803">
    <property type="entry name" value="CBD-like_Golvesin-Xly"/>
</dbReference>
<dbReference type="Pfam" id="PF25275">
    <property type="entry name" value="Golvesin_C"/>
    <property type="match status" value="2"/>
</dbReference>
<dbReference type="SUPFAM" id="SSF49265">
    <property type="entry name" value="Fibronectin type III"/>
    <property type="match status" value="1"/>
</dbReference>
<dbReference type="Proteomes" id="UP000315750">
    <property type="component" value="Chromosome"/>
</dbReference>
<dbReference type="SMART" id="SM00646">
    <property type="entry name" value="Ami_3"/>
    <property type="match status" value="1"/>
</dbReference>
<sequence>MRFHSLSPHNLIAEAMRRTQLLFTTICQSMAIVVSSLFTVGSTTSAAGSRDRKPTIEPLESRLALSALGVTETAYTPTGGLDGKIVYIHGGHGYTDDGSGWGFQRPEEVSIGGGTVIDSEMIEDLGNQDQMTLFANYLFNAGATVVPLRPIGNQPNEAVLDNDDAGVSFIGTWTDSNSSVYYGDAGDVPYRYAYTSEFETSVARYQPDLPESGYYPIYTWVVASTNRATDQLYRIHYSGGEAEVTVDHSRVGSGLVYLGTYYFEAGSSGHVEISNQSSEQGKVVVADMIRFGNGMGDIDRGNGVSGRSREDEAGLYWVEWHVERSQGIPESAYRASSSDRSASVSLAPRYAAYMNNEDVGTLSDRVFVSFHTNAGGGSARGVIGLYNGNNSASSETPNQYQLALSLASEINDDLVSLDGEFEHDWYDRGRSVTLDRSDIEFGEINNNYIDDEFDATIVETGYHDNELDIELLRDPNVRDAIARATYQGLVEYFRTVDGNSTSATVLPAAVDGVWATSDEAGSVTVHWNAAEVSQALGDAATGYRVYASSNGYGFDGGVYVSGGNTLDYTFTGLDPKQTYYFQVVAENEGGASPGSQVVAAKPLAAEERVLIVNGFDRLGRSQNPIQDSPYTDSVQRVRPQESNSGDYLVTVASAIQQSASTLAIDSTSNEAVISGQVDLTDYDAVIWMSGEESSADDTFNQTEQNLVSQYIAGGGNFFASGSEIAWDLDWLNNGRDFFENVLRASYAADNANTYVASGVAGGLLDGLDLSFDDGSEFYDVDYPDVLTTSSGSTLIATYSTGGGAGTYAAGSRGSGDVVVLGFPIESVMSASDRTEAIRRILAAFGLSTVADQQFEESLDNSSANPEFTSSGSWSTVRSSQAVNATFQSAAAEPSNAATWQFDLDAYGQAELLVRWVTTSTSTTQAVYTIDTGFGPQIFYANQSIQSGQWVSLGSFPIAAGLHEVTLTATSTESGKTLSADSVKLVVSGATTSLADFNDNGTVGLGDYTVWRDQLGSIVVRGDVADANGNTIIDIEDYEIWKSQIGMVIAPPASVASPVVSGTQAGDEEQAVVDIAEDSDSQQTPVAPLSANAAPEAPVPSLAVSTNASKSTNSSSQPAAAWASIAGVKSRRLFSASTQAGDSEQDVASTRSAAVRLEVLDAVYSTLATKRDSIELVLESDSGKQIEAEHATVDSPLASPWRIENQLTSAMKRFSM</sequence>
<gene>
    <name evidence="4" type="ORF">Pan181_37840</name>
</gene>
<evidence type="ECO:0000259" key="3">
    <source>
        <dbReference type="PROSITE" id="PS50853"/>
    </source>
</evidence>
<dbReference type="SMART" id="SM00060">
    <property type="entry name" value="FN3"/>
    <property type="match status" value="1"/>
</dbReference>
<dbReference type="Pfam" id="PF00041">
    <property type="entry name" value="fn3"/>
    <property type="match status" value="1"/>
</dbReference>
<dbReference type="CDD" id="cd00063">
    <property type="entry name" value="FN3"/>
    <property type="match status" value="1"/>
</dbReference>
<dbReference type="Gene3D" id="3.40.630.40">
    <property type="entry name" value="Zn-dependent exopeptidases"/>
    <property type="match status" value="1"/>
</dbReference>
<dbReference type="KEGG" id="amuc:Pan181_37840"/>
<dbReference type="SUPFAM" id="SSF53187">
    <property type="entry name" value="Zn-dependent exopeptidases"/>
    <property type="match status" value="1"/>
</dbReference>
<dbReference type="Pfam" id="PF01520">
    <property type="entry name" value="Amidase_3"/>
    <property type="match status" value="1"/>
</dbReference>
<keyword evidence="2" id="KW-0472">Membrane</keyword>
<evidence type="ECO:0000313" key="5">
    <source>
        <dbReference type="Proteomes" id="UP000315750"/>
    </source>
</evidence>
<dbReference type="InterPro" id="IPR036116">
    <property type="entry name" value="FN3_sf"/>
</dbReference>
<organism evidence="4 5">
    <name type="scientific">Aeoliella mucimassa</name>
    <dbReference type="NCBI Taxonomy" id="2527972"/>
    <lineage>
        <taxon>Bacteria</taxon>
        <taxon>Pseudomonadati</taxon>
        <taxon>Planctomycetota</taxon>
        <taxon>Planctomycetia</taxon>
        <taxon>Pirellulales</taxon>
        <taxon>Lacipirellulaceae</taxon>
        <taxon>Aeoliella</taxon>
    </lineage>
</organism>
<evidence type="ECO:0000256" key="1">
    <source>
        <dbReference type="SAM" id="MobiDB-lite"/>
    </source>
</evidence>
<proteinExistence type="predicted"/>
<name>A0A518AS76_9BACT</name>
<evidence type="ECO:0000256" key="2">
    <source>
        <dbReference type="SAM" id="Phobius"/>
    </source>
</evidence>
<feature type="transmembrane region" description="Helical" evidence="2">
    <location>
        <begin position="21"/>
        <end position="40"/>
    </location>
</feature>
<dbReference type="InterPro" id="IPR013783">
    <property type="entry name" value="Ig-like_fold"/>
</dbReference>
<reference evidence="4 5" key="1">
    <citation type="submission" date="2019-02" db="EMBL/GenBank/DDBJ databases">
        <title>Deep-cultivation of Planctomycetes and their phenomic and genomic characterization uncovers novel biology.</title>
        <authorList>
            <person name="Wiegand S."/>
            <person name="Jogler M."/>
            <person name="Boedeker C."/>
            <person name="Pinto D."/>
            <person name="Vollmers J."/>
            <person name="Rivas-Marin E."/>
            <person name="Kohn T."/>
            <person name="Peeters S.H."/>
            <person name="Heuer A."/>
            <person name="Rast P."/>
            <person name="Oberbeckmann S."/>
            <person name="Bunk B."/>
            <person name="Jeske O."/>
            <person name="Meyerdierks A."/>
            <person name="Storesund J.E."/>
            <person name="Kallscheuer N."/>
            <person name="Luecker S."/>
            <person name="Lage O.M."/>
            <person name="Pohl T."/>
            <person name="Merkel B.J."/>
            <person name="Hornburger P."/>
            <person name="Mueller R.-W."/>
            <person name="Bruemmer F."/>
            <person name="Labrenz M."/>
            <person name="Spormann A.M."/>
            <person name="Op den Camp H."/>
            <person name="Overmann J."/>
            <person name="Amann R."/>
            <person name="Jetten M.S.M."/>
            <person name="Mascher T."/>
            <person name="Medema M.H."/>
            <person name="Devos D.P."/>
            <person name="Kaster A.-K."/>
            <person name="Ovreas L."/>
            <person name="Rohde M."/>
            <person name="Galperin M.Y."/>
            <person name="Jogler C."/>
        </authorList>
    </citation>
    <scope>NUCLEOTIDE SEQUENCE [LARGE SCALE GENOMIC DNA]</scope>
    <source>
        <strain evidence="4 5">Pan181</strain>
    </source>
</reference>
<dbReference type="Gene3D" id="2.60.40.10">
    <property type="entry name" value="Immunoglobulins"/>
    <property type="match status" value="1"/>
</dbReference>
<protein>
    <submittedName>
        <fullName evidence="4">AmiA-like protein</fullName>
    </submittedName>
</protein>
<dbReference type="InterPro" id="IPR002508">
    <property type="entry name" value="MurNAc-LAA_cat"/>
</dbReference>
<feature type="domain" description="Fibronectin type-III" evidence="3">
    <location>
        <begin position="506"/>
        <end position="605"/>
    </location>
</feature>
<accession>A0A518AS76</accession>
<feature type="region of interest" description="Disordered" evidence="1">
    <location>
        <begin position="1076"/>
        <end position="1097"/>
    </location>
</feature>
<dbReference type="AlphaFoldDB" id="A0A518AS76"/>
<dbReference type="OrthoDB" id="719733at2"/>
<keyword evidence="2" id="KW-0812">Transmembrane</keyword>
<dbReference type="InterPro" id="IPR003961">
    <property type="entry name" value="FN3_dom"/>
</dbReference>
<dbReference type="PROSITE" id="PS50853">
    <property type="entry name" value="FN3"/>
    <property type="match status" value="1"/>
</dbReference>
<dbReference type="GO" id="GO:0009253">
    <property type="term" value="P:peptidoglycan catabolic process"/>
    <property type="evidence" value="ECO:0007669"/>
    <property type="project" value="InterPro"/>
</dbReference>
<evidence type="ECO:0000313" key="4">
    <source>
        <dbReference type="EMBL" id="QDU57566.1"/>
    </source>
</evidence>
<keyword evidence="2" id="KW-1133">Transmembrane helix</keyword>
<dbReference type="GO" id="GO:0008745">
    <property type="term" value="F:N-acetylmuramoyl-L-alanine amidase activity"/>
    <property type="evidence" value="ECO:0007669"/>
    <property type="project" value="InterPro"/>
</dbReference>
<keyword evidence="5" id="KW-1185">Reference proteome</keyword>
<dbReference type="EMBL" id="CP036278">
    <property type="protein sequence ID" value="QDU57566.1"/>
    <property type="molecule type" value="Genomic_DNA"/>
</dbReference>